<dbReference type="Gene3D" id="3.90.550.10">
    <property type="entry name" value="Spore Coat Polysaccharide Biosynthesis Protein SpsA, Chain A"/>
    <property type="match status" value="1"/>
</dbReference>
<gene>
    <name evidence="7" type="primary">ispD</name>
    <name evidence="8" type="ORF">HNR65_002755</name>
</gene>
<feature type="site" description="Positions MEP for the nucleophilic attack" evidence="7">
    <location>
        <position position="210"/>
    </location>
</feature>
<sequence length="234" mass="24819">MASAVIVAAGRGVRMCSPVAKQFLALGDMPVLARTLQVFAAHPQVADICLVVPEADFAFCRKSVLPLVENQKPIKLTAGGRKRQDSVQCGLASLDRPEKIVVIHDGVRPFVTAKLISGCIDMAAETGACIAGIPAAETLKRVDAGNVIAQTVNRDGIWLAQTPQAFDFRLIQKAFEKAAADGFLGTDDASLVERMGVGVRIIEGSRGNIKITTPADLEMAARLLENQSTAEAKP</sequence>
<dbReference type="CDD" id="cd02516">
    <property type="entry name" value="CDP-ME_synthetase"/>
    <property type="match status" value="1"/>
</dbReference>
<comment type="similarity">
    <text evidence="3 7">Belongs to the IspD/TarI cytidylyltransferase family. IspD subfamily.</text>
</comment>
<dbReference type="Pfam" id="PF01128">
    <property type="entry name" value="IspD"/>
    <property type="match status" value="1"/>
</dbReference>
<dbReference type="NCBIfam" id="TIGR00453">
    <property type="entry name" value="ispD"/>
    <property type="match status" value="1"/>
</dbReference>
<keyword evidence="4 7" id="KW-0808">Transferase</keyword>
<dbReference type="PANTHER" id="PTHR32125">
    <property type="entry name" value="2-C-METHYL-D-ERYTHRITOL 4-PHOSPHATE CYTIDYLYLTRANSFERASE, CHLOROPLASTIC"/>
    <property type="match status" value="1"/>
</dbReference>
<evidence type="ECO:0000313" key="8">
    <source>
        <dbReference type="EMBL" id="MBA2882408.1"/>
    </source>
</evidence>
<dbReference type="EC" id="2.7.7.60" evidence="7"/>
<feature type="site" description="Positions MEP for the nucleophilic attack" evidence="7">
    <location>
        <position position="154"/>
    </location>
</feature>
<dbReference type="AlphaFoldDB" id="A0A7W0HLL0"/>
<dbReference type="GO" id="GO:0019288">
    <property type="term" value="P:isopentenyl diphosphate biosynthetic process, methylerythritol 4-phosphate pathway"/>
    <property type="evidence" value="ECO:0007669"/>
    <property type="project" value="UniProtKB-UniRule"/>
</dbReference>
<organism evidence="8 9">
    <name type="scientific">Desulfosalsimonas propionicica</name>
    <dbReference type="NCBI Taxonomy" id="332175"/>
    <lineage>
        <taxon>Bacteria</taxon>
        <taxon>Pseudomonadati</taxon>
        <taxon>Thermodesulfobacteriota</taxon>
        <taxon>Desulfobacteria</taxon>
        <taxon>Desulfobacterales</taxon>
        <taxon>Desulfosalsimonadaceae</taxon>
        <taxon>Desulfosalsimonas</taxon>
    </lineage>
</organism>
<evidence type="ECO:0000256" key="1">
    <source>
        <dbReference type="ARBA" id="ARBA00001282"/>
    </source>
</evidence>
<evidence type="ECO:0000313" key="9">
    <source>
        <dbReference type="Proteomes" id="UP000525298"/>
    </source>
</evidence>
<evidence type="ECO:0000256" key="3">
    <source>
        <dbReference type="ARBA" id="ARBA00009789"/>
    </source>
</evidence>
<dbReference type="InterPro" id="IPR050088">
    <property type="entry name" value="IspD/TarI_cytidylyltransf_bact"/>
</dbReference>
<feature type="site" description="Transition state stabilizer" evidence="7">
    <location>
        <position position="14"/>
    </location>
</feature>
<dbReference type="UniPathway" id="UPA00056">
    <property type="reaction ID" value="UER00093"/>
</dbReference>
<evidence type="ECO:0000256" key="4">
    <source>
        <dbReference type="ARBA" id="ARBA00022679"/>
    </source>
</evidence>
<dbReference type="HAMAP" id="MF_00108">
    <property type="entry name" value="IspD"/>
    <property type="match status" value="1"/>
</dbReference>
<dbReference type="InterPro" id="IPR029044">
    <property type="entry name" value="Nucleotide-diphossugar_trans"/>
</dbReference>
<evidence type="ECO:0000256" key="6">
    <source>
        <dbReference type="ARBA" id="ARBA00023229"/>
    </source>
</evidence>
<dbReference type="FunFam" id="3.90.550.10:FF:000003">
    <property type="entry name" value="2-C-methyl-D-erythritol 4-phosphate cytidylyltransferase"/>
    <property type="match status" value="1"/>
</dbReference>
<evidence type="ECO:0000256" key="2">
    <source>
        <dbReference type="ARBA" id="ARBA00004787"/>
    </source>
</evidence>
<dbReference type="InterPro" id="IPR034683">
    <property type="entry name" value="IspD/TarI"/>
</dbReference>
<protein>
    <recommendedName>
        <fullName evidence="7">2-C-methyl-D-erythritol 4-phosphate cytidylyltransferase</fullName>
        <ecNumber evidence="7">2.7.7.60</ecNumber>
    </recommendedName>
    <alternativeName>
        <fullName evidence="7">4-diphosphocytidyl-2C-methyl-D-erythritol synthase</fullName>
    </alternativeName>
    <alternativeName>
        <fullName evidence="7">MEP cytidylyltransferase</fullName>
        <shortName evidence="7">MCT</shortName>
    </alternativeName>
</protein>
<comment type="catalytic activity">
    <reaction evidence="1 7">
        <text>2-C-methyl-D-erythritol 4-phosphate + CTP + H(+) = 4-CDP-2-C-methyl-D-erythritol + diphosphate</text>
        <dbReference type="Rhea" id="RHEA:13429"/>
        <dbReference type="ChEBI" id="CHEBI:15378"/>
        <dbReference type="ChEBI" id="CHEBI:33019"/>
        <dbReference type="ChEBI" id="CHEBI:37563"/>
        <dbReference type="ChEBI" id="CHEBI:57823"/>
        <dbReference type="ChEBI" id="CHEBI:58262"/>
        <dbReference type="EC" id="2.7.7.60"/>
    </reaction>
</comment>
<evidence type="ECO:0000256" key="7">
    <source>
        <dbReference type="HAMAP-Rule" id="MF_00108"/>
    </source>
</evidence>
<dbReference type="InterPro" id="IPR001228">
    <property type="entry name" value="IspD"/>
</dbReference>
<dbReference type="PANTHER" id="PTHR32125:SF4">
    <property type="entry name" value="2-C-METHYL-D-ERYTHRITOL 4-PHOSPHATE CYTIDYLYLTRANSFERASE, CHLOROPLASTIC"/>
    <property type="match status" value="1"/>
</dbReference>
<name>A0A7W0HLL0_9BACT</name>
<reference evidence="8 9" key="1">
    <citation type="submission" date="2020-07" db="EMBL/GenBank/DDBJ databases">
        <title>Genomic Encyclopedia of Type Strains, Phase IV (KMG-IV): sequencing the most valuable type-strain genomes for metagenomic binning, comparative biology and taxonomic classification.</title>
        <authorList>
            <person name="Goeker M."/>
        </authorList>
    </citation>
    <scope>NUCLEOTIDE SEQUENCE [LARGE SCALE GENOMIC DNA]</scope>
    <source>
        <strain evidence="8 9">DSM 17721</strain>
    </source>
</reference>
<keyword evidence="9" id="KW-1185">Reference proteome</keyword>
<dbReference type="EMBL" id="JACDUS010000009">
    <property type="protein sequence ID" value="MBA2882408.1"/>
    <property type="molecule type" value="Genomic_DNA"/>
</dbReference>
<comment type="pathway">
    <text evidence="2 7">Isoprenoid biosynthesis; isopentenyl diphosphate biosynthesis via DXP pathway; isopentenyl diphosphate from 1-deoxy-D-xylulose 5-phosphate: step 2/6.</text>
</comment>
<dbReference type="GO" id="GO:0050518">
    <property type="term" value="F:2-C-methyl-D-erythritol 4-phosphate cytidylyltransferase activity"/>
    <property type="evidence" value="ECO:0007669"/>
    <property type="project" value="UniProtKB-UniRule"/>
</dbReference>
<keyword evidence="6 7" id="KW-0414">Isoprene biosynthesis</keyword>
<dbReference type="Proteomes" id="UP000525298">
    <property type="component" value="Unassembled WGS sequence"/>
</dbReference>
<proteinExistence type="inferred from homology"/>
<comment type="caution">
    <text evidence="8">The sequence shown here is derived from an EMBL/GenBank/DDBJ whole genome shotgun (WGS) entry which is preliminary data.</text>
</comment>
<keyword evidence="5 7" id="KW-0548">Nucleotidyltransferase</keyword>
<feature type="site" description="Transition state stabilizer" evidence="7">
    <location>
        <position position="21"/>
    </location>
</feature>
<dbReference type="PROSITE" id="PS01295">
    <property type="entry name" value="ISPD"/>
    <property type="match status" value="1"/>
</dbReference>
<accession>A0A7W0HLL0</accession>
<dbReference type="InterPro" id="IPR018294">
    <property type="entry name" value="ISPD_synthase_CS"/>
</dbReference>
<dbReference type="SUPFAM" id="SSF53448">
    <property type="entry name" value="Nucleotide-diphospho-sugar transferases"/>
    <property type="match status" value="1"/>
</dbReference>
<evidence type="ECO:0000256" key="5">
    <source>
        <dbReference type="ARBA" id="ARBA00022695"/>
    </source>
</evidence>
<comment type="function">
    <text evidence="7">Catalyzes the formation of 4-diphosphocytidyl-2-C-methyl-D-erythritol from CTP and 2-C-methyl-D-erythritol 4-phosphate (MEP).</text>
</comment>